<protein>
    <recommendedName>
        <fullName evidence="10">Major facilitator superfamily (MFS) profile domain-containing protein</fullName>
    </recommendedName>
</protein>
<evidence type="ECO:0000313" key="12">
    <source>
        <dbReference type="Proteomes" id="UP000226192"/>
    </source>
</evidence>
<dbReference type="PROSITE" id="PS00216">
    <property type="entry name" value="SUGAR_TRANSPORT_1"/>
    <property type="match status" value="2"/>
</dbReference>
<dbReference type="InterPro" id="IPR005828">
    <property type="entry name" value="MFS_sugar_transport-like"/>
</dbReference>
<feature type="transmembrane region" description="Helical" evidence="9">
    <location>
        <begin position="189"/>
        <end position="210"/>
    </location>
</feature>
<feature type="transmembrane region" description="Helical" evidence="9">
    <location>
        <begin position="347"/>
        <end position="369"/>
    </location>
</feature>
<feature type="transmembrane region" description="Helical" evidence="9">
    <location>
        <begin position="280"/>
        <end position="301"/>
    </location>
</feature>
<keyword evidence="7" id="KW-0325">Glycoprotein</keyword>
<keyword evidence="3 8" id="KW-0813">Transport</keyword>
<dbReference type="NCBIfam" id="TIGR00879">
    <property type="entry name" value="SP"/>
    <property type="match status" value="1"/>
</dbReference>
<dbReference type="PANTHER" id="PTHR48022">
    <property type="entry name" value="PLASTIDIC GLUCOSE TRANSPORTER 4"/>
    <property type="match status" value="1"/>
</dbReference>
<dbReference type="InterPro" id="IPR003663">
    <property type="entry name" value="Sugar/inositol_transpt"/>
</dbReference>
<dbReference type="SUPFAM" id="SSF103473">
    <property type="entry name" value="MFS general substrate transporter"/>
    <property type="match status" value="1"/>
</dbReference>
<comment type="similarity">
    <text evidence="2 8">Belongs to the major facilitator superfamily. Sugar transporter (TC 2.A.1.1) family.</text>
</comment>
<evidence type="ECO:0000256" key="9">
    <source>
        <dbReference type="SAM" id="Phobius"/>
    </source>
</evidence>
<feature type="transmembrane region" description="Helical" evidence="9">
    <location>
        <begin position="21"/>
        <end position="48"/>
    </location>
</feature>
<keyword evidence="4 9" id="KW-0812">Transmembrane</keyword>
<dbReference type="STRING" id="1399860.A0A2C5XT86"/>
<dbReference type="PANTHER" id="PTHR48022:SF42">
    <property type="entry name" value="MAJOR FACILITATOR SUPERFAMILY (MFS) PROFILE DOMAIN-CONTAINING PROTEIN"/>
    <property type="match status" value="1"/>
</dbReference>
<accession>A0A2C5XT86</accession>
<dbReference type="AlphaFoldDB" id="A0A2C5XT86"/>
<feature type="transmembrane region" description="Helical" evidence="9">
    <location>
        <begin position="447"/>
        <end position="468"/>
    </location>
</feature>
<dbReference type="InterPro" id="IPR036259">
    <property type="entry name" value="MFS_trans_sf"/>
</dbReference>
<feature type="transmembrane region" description="Helical" evidence="9">
    <location>
        <begin position="120"/>
        <end position="143"/>
    </location>
</feature>
<dbReference type="EMBL" id="NJET01000144">
    <property type="protein sequence ID" value="PHH60485.1"/>
    <property type="molecule type" value="Genomic_DNA"/>
</dbReference>
<dbReference type="InterPro" id="IPR020846">
    <property type="entry name" value="MFS_dom"/>
</dbReference>
<evidence type="ECO:0000256" key="3">
    <source>
        <dbReference type="ARBA" id="ARBA00022448"/>
    </source>
</evidence>
<evidence type="ECO:0000256" key="2">
    <source>
        <dbReference type="ARBA" id="ARBA00010992"/>
    </source>
</evidence>
<dbReference type="OrthoDB" id="508119at2759"/>
<feature type="transmembrane region" description="Helical" evidence="9">
    <location>
        <begin position="68"/>
        <end position="88"/>
    </location>
</feature>
<comment type="caution">
    <text evidence="11">The sequence shown here is derived from an EMBL/GenBank/DDBJ whole genome shotgun (WGS) entry which is preliminary data.</text>
</comment>
<sequence length="539" mass="58967">MGWHLHAEGTRDPEEVRNWRIHMVAVAASMAAVAMGYDTAVIGGTMALESFRGDFGMADKNNDSVQGSIVSSFQGGCVIGSLAMFPLAERLGRRLAVVVSAVIFMVGGILMTAAQGRLEMIVAGRAVAGLGIGASSLIVPVYIAETAPPSIRGRLVGIFEIASQAGGMLGFWINYAADRGIGQTQSAQWMLPLGLQLAPGALLGVGILLCPESPRWLARQERWEEAGRILAALRRLPGEHDYVRHELAEMAQQVEERAAQRLTWKRMAKKLVQRGVRNRIGIGLLLMACQNLTGVNVITYYSPRLFETLGIEATQTKLLATGLYGLVKTAGMLLFSLLLVEKLGRRLGLIWGALLGSLPMWYLGVYVMKVEPQAAWATRDAWGYIGVACIYLYGFIYCATWQGITWVYCSEIFPLDIRMLCTALTTAHQWLWSFLVSRTTPYMLTSMGYGVFLLFASLMVVMSIWAALCIPETKGRSLEDMDRLFSSSTTKAVWQSLVPKRHMVSVQVVRRLAPADTKGTTTAKIAAQVTPLPTSPARL</sequence>
<evidence type="ECO:0000256" key="6">
    <source>
        <dbReference type="ARBA" id="ARBA00023136"/>
    </source>
</evidence>
<proteinExistence type="inferred from homology"/>
<gene>
    <name evidence="11" type="ORF">CDD81_1616</name>
</gene>
<keyword evidence="6 9" id="KW-0472">Membrane</keyword>
<evidence type="ECO:0000259" key="10">
    <source>
        <dbReference type="PROSITE" id="PS50850"/>
    </source>
</evidence>
<feature type="transmembrane region" description="Helical" evidence="9">
    <location>
        <begin position="95"/>
        <end position="114"/>
    </location>
</feature>
<dbReference type="InterPro" id="IPR005829">
    <property type="entry name" value="Sugar_transporter_CS"/>
</dbReference>
<evidence type="ECO:0000256" key="7">
    <source>
        <dbReference type="ARBA" id="ARBA00023180"/>
    </source>
</evidence>
<keyword evidence="5 9" id="KW-1133">Transmembrane helix</keyword>
<dbReference type="InterPro" id="IPR050360">
    <property type="entry name" value="MFS_Sugar_Transporters"/>
</dbReference>
<dbReference type="PROSITE" id="PS00217">
    <property type="entry name" value="SUGAR_TRANSPORT_2"/>
    <property type="match status" value="1"/>
</dbReference>
<dbReference type="GO" id="GO:0005351">
    <property type="term" value="F:carbohydrate:proton symporter activity"/>
    <property type="evidence" value="ECO:0007669"/>
    <property type="project" value="TreeGrafter"/>
</dbReference>
<organism evidence="11 12">
    <name type="scientific">Ophiocordyceps australis</name>
    <dbReference type="NCBI Taxonomy" id="1399860"/>
    <lineage>
        <taxon>Eukaryota</taxon>
        <taxon>Fungi</taxon>
        <taxon>Dikarya</taxon>
        <taxon>Ascomycota</taxon>
        <taxon>Pezizomycotina</taxon>
        <taxon>Sordariomycetes</taxon>
        <taxon>Hypocreomycetidae</taxon>
        <taxon>Hypocreales</taxon>
        <taxon>Ophiocordycipitaceae</taxon>
        <taxon>Ophiocordyceps</taxon>
    </lineage>
</organism>
<evidence type="ECO:0000256" key="8">
    <source>
        <dbReference type="RuleBase" id="RU003346"/>
    </source>
</evidence>
<keyword evidence="12" id="KW-1185">Reference proteome</keyword>
<dbReference type="Proteomes" id="UP000226192">
    <property type="component" value="Unassembled WGS sequence"/>
</dbReference>
<dbReference type="GO" id="GO:0016020">
    <property type="term" value="C:membrane"/>
    <property type="evidence" value="ECO:0007669"/>
    <property type="project" value="UniProtKB-SubCell"/>
</dbReference>
<dbReference type="Gene3D" id="1.20.1250.20">
    <property type="entry name" value="MFS general substrate transporter like domains"/>
    <property type="match status" value="1"/>
</dbReference>
<evidence type="ECO:0000256" key="1">
    <source>
        <dbReference type="ARBA" id="ARBA00004141"/>
    </source>
</evidence>
<evidence type="ECO:0000313" key="11">
    <source>
        <dbReference type="EMBL" id="PHH60485.1"/>
    </source>
</evidence>
<feature type="domain" description="Major facilitator superfamily (MFS) profile" evidence="10">
    <location>
        <begin position="24"/>
        <end position="474"/>
    </location>
</feature>
<dbReference type="FunFam" id="1.20.1250.20:FF:000026">
    <property type="entry name" value="MFS quinate transporter QutD"/>
    <property type="match status" value="1"/>
</dbReference>
<evidence type="ECO:0000256" key="4">
    <source>
        <dbReference type="ARBA" id="ARBA00022692"/>
    </source>
</evidence>
<evidence type="ECO:0000256" key="5">
    <source>
        <dbReference type="ARBA" id="ARBA00022989"/>
    </source>
</evidence>
<dbReference type="Pfam" id="PF00083">
    <property type="entry name" value="Sugar_tr"/>
    <property type="match status" value="1"/>
</dbReference>
<reference evidence="11 12" key="1">
    <citation type="submission" date="2017-06" db="EMBL/GenBank/DDBJ databases">
        <title>Ant-infecting Ophiocordyceps genomes reveal a high diversity of potential behavioral manipulation genes and a possible major role for enterotoxins.</title>
        <authorList>
            <person name="De Bekker C."/>
            <person name="Evans H.C."/>
            <person name="Brachmann A."/>
            <person name="Hughes D.P."/>
        </authorList>
    </citation>
    <scope>NUCLEOTIDE SEQUENCE [LARGE SCALE GENOMIC DNA]</scope>
    <source>
        <strain evidence="11 12">Map64</strain>
    </source>
</reference>
<comment type="subcellular location">
    <subcellularLocation>
        <location evidence="1">Membrane</location>
        <topology evidence="1">Multi-pass membrane protein</topology>
    </subcellularLocation>
</comment>
<feature type="transmembrane region" description="Helical" evidence="9">
    <location>
        <begin position="321"/>
        <end position="340"/>
    </location>
</feature>
<feature type="transmembrane region" description="Helical" evidence="9">
    <location>
        <begin position="415"/>
        <end position="435"/>
    </location>
</feature>
<name>A0A2C5XT86_9HYPO</name>
<feature type="transmembrane region" description="Helical" evidence="9">
    <location>
        <begin position="155"/>
        <end position="177"/>
    </location>
</feature>
<dbReference type="PRINTS" id="PR00171">
    <property type="entry name" value="SUGRTRNSPORT"/>
</dbReference>
<feature type="transmembrane region" description="Helical" evidence="9">
    <location>
        <begin position="381"/>
        <end position="408"/>
    </location>
</feature>
<dbReference type="PROSITE" id="PS50850">
    <property type="entry name" value="MFS"/>
    <property type="match status" value="1"/>
</dbReference>